<accession>A0ABU1NEN5</accession>
<dbReference type="Pfam" id="PF14559">
    <property type="entry name" value="TPR_19"/>
    <property type="match status" value="1"/>
</dbReference>
<evidence type="ECO:0000313" key="3">
    <source>
        <dbReference type="Proteomes" id="UP001184230"/>
    </source>
</evidence>
<dbReference type="EMBL" id="JAVDRF010000005">
    <property type="protein sequence ID" value="MDR6536924.1"/>
    <property type="molecule type" value="Genomic_DNA"/>
</dbReference>
<organism evidence="2 3">
    <name type="scientific">Variovorax soli</name>
    <dbReference type="NCBI Taxonomy" id="376815"/>
    <lineage>
        <taxon>Bacteria</taxon>
        <taxon>Pseudomonadati</taxon>
        <taxon>Pseudomonadota</taxon>
        <taxon>Betaproteobacteria</taxon>
        <taxon>Burkholderiales</taxon>
        <taxon>Comamonadaceae</taxon>
        <taxon>Variovorax</taxon>
    </lineage>
</organism>
<name>A0ABU1NEN5_9BURK</name>
<dbReference type="RefSeq" id="WP_309902392.1">
    <property type="nucleotide sequence ID" value="NZ_JAVDRF010000005.1"/>
</dbReference>
<feature type="compositionally biased region" description="Basic and acidic residues" evidence="1">
    <location>
        <begin position="147"/>
        <end position="156"/>
    </location>
</feature>
<proteinExistence type="predicted"/>
<feature type="region of interest" description="Disordered" evidence="1">
    <location>
        <begin position="137"/>
        <end position="156"/>
    </location>
</feature>
<dbReference type="Gene3D" id="1.25.40.10">
    <property type="entry name" value="Tetratricopeptide repeat domain"/>
    <property type="match status" value="1"/>
</dbReference>
<dbReference type="SUPFAM" id="SSF48452">
    <property type="entry name" value="TPR-like"/>
    <property type="match status" value="1"/>
</dbReference>
<evidence type="ECO:0000256" key="1">
    <source>
        <dbReference type="SAM" id="MobiDB-lite"/>
    </source>
</evidence>
<sequence length="156" mass="16687">MNNAAATAFPLSREDLQLIAQIGFYAAQSNQQGAATALFKALRVVRPDAVLPFVGLALADMGAGRHAEAARFLRDEALREHPGDPELCAFLGLALTEAGRGAEARRVLEPMVDRERAAGRGDQPYVRMALGLLHPPQSAARLGTAHPHIENSRSEA</sequence>
<dbReference type="Proteomes" id="UP001184230">
    <property type="component" value="Unassembled WGS sequence"/>
</dbReference>
<protein>
    <submittedName>
        <fullName evidence="2">Cytochrome c-type biogenesis protein CcmH/NrfG</fullName>
    </submittedName>
</protein>
<evidence type="ECO:0000313" key="2">
    <source>
        <dbReference type="EMBL" id="MDR6536924.1"/>
    </source>
</evidence>
<dbReference type="InterPro" id="IPR011990">
    <property type="entry name" value="TPR-like_helical_dom_sf"/>
</dbReference>
<gene>
    <name evidence="2" type="ORF">J2739_002697</name>
</gene>
<reference evidence="2 3" key="1">
    <citation type="submission" date="2023-07" db="EMBL/GenBank/DDBJ databases">
        <title>Sorghum-associated microbial communities from plants grown in Nebraska, USA.</title>
        <authorList>
            <person name="Schachtman D."/>
        </authorList>
    </citation>
    <scope>NUCLEOTIDE SEQUENCE [LARGE SCALE GENOMIC DNA]</scope>
    <source>
        <strain evidence="2 3">DS1781</strain>
    </source>
</reference>
<keyword evidence="3" id="KW-1185">Reference proteome</keyword>
<comment type="caution">
    <text evidence="2">The sequence shown here is derived from an EMBL/GenBank/DDBJ whole genome shotgun (WGS) entry which is preliminary data.</text>
</comment>